<comment type="caution">
    <text evidence="1">The sequence shown here is derived from an EMBL/GenBank/DDBJ whole genome shotgun (WGS) entry which is preliminary data.</text>
</comment>
<dbReference type="Proteomes" id="UP000324800">
    <property type="component" value="Unassembled WGS sequence"/>
</dbReference>
<dbReference type="EMBL" id="SNRW01009933">
    <property type="protein sequence ID" value="KAA6377280.1"/>
    <property type="molecule type" value="Genomic_DNA"/>
</dbReference>
<name>A0A5J4V4K7_9EUKA</name>
<feature type="non-terminal residue" evidence="1">
    <location>
        <position position="1"/>
    </location>
</feature>
<dbReference type="AlphaFoldDB" id="A0A5J4V4K7"/>
<sequence>PCADACCCQKAGKTRIIIERHKARCDCSNNGFRNWQFQCRIIRKVGATVSFSIRRRAERLTSYVLKKNINRIIGAIIKLTPESNDYNIFETYGKDTSLVTTQTAFKIADIGYDVKAGQSVASVMTESFKKIQNRVESDNAMASEL</sequence>
<evidence type="ECO:0000313" key="2">
    <source>
        <dbReference type="Proteomes" id="UP000324800"/>
    </source>
</evidence>
<proteinExistence type="predicted"/>
<accession>A0A5J4V4K7</accession>
<evidence type="ECO:0000313" key="1">
    <source>
        <dbReference type="EMBL" id="KAA6377280.1"/>
    </source>
</evidence>
<organism evidence="1 2">
    <name type="scientific">Streblomastix strix</name>
    <dbReference type="NCBI Taxonomy" id="222440"/>
    <lineage>
        <taxon>Eukaryota</taxon>
        <taxon>Metamonada</taxon>
        <taxon>Preaxostyla</taxon>
        <taxon>Oxymonadida</taxon>
        <taxon>Streblomastigidae</taxon>
        <taxon>Streblomastix</taxon>
    </lineage>
</organism>
<protein>
    <submittedName>
        <fullName evidence="1">Uncharacterized protein</fullName>
    </submittedName>
</protein>
<reference evidence="1 2" key="1">
    <citation type="submission" date="2019-03" db="EMBL/GenBank/DDBJ databases">
        <title>Single cell metagenomics reveals metabolic interactions within the superorganism composed of flagellate Streblomastix strix and complex community of Bacteroidetes bacteria on its surface.</title>
        <authorList>
            <person name="Treitli S.C."/>
            <person name="Kolisko M."/>
            <person name="Husnik F."/>
            <person name="Keeling P."/>
            <person name="Hampl V."/>
        </authorList>
    </citation>
    <scope>NUCLEOTIDE SEQUENCE [LARGE SCALE GENOMIC DNA]</scope>
    <source>
        <strain evidence="1">ST1C</strain>
    </source>
</reference>
<gene>
    <name evidence="1" type="ORF">EZS28_027192</name>
</gene>